<proteinExistence type="predicted"/>
<dbReference type="EMBL" id="GGEC01055568">
    <property type="protein sequence ID" value="MBX36052.1"/>
    <property type="molecule type" value="Transcribed_RNA"/>
</dbReference>
<name>A0A2P2N0P8_RHIMU</name>
<reference evidence="2" key="1">
    <citation type="submission" date="2018-02" db="EMBL/GenBank/DDBJ databases">
        <title>Rhizophora mucronata_Transcriptome.</title>
        <authorList>
            <person name="Meera S.P."/>
            <person name="Sreeshan A."/>
            <person name="Augustine A."/>
        </authorList>
    </citation>
    <scope>NUCLEOTIDE SEQUENCE</scope>
    <source>
        <tissue evidence="2">Leaf</tissue>
    </source>
</reference>
<organism evidence="2">
    <name type="scientific">Rhizophora mucronata</name>
    <name type="common">Asiatic mangrove</name>
    <dbReference type="NCBI Taxonomy" id="61149"/>
    <lineage>
        <taxon>Eukaryota</taxon>
        <taxon>Viridiplantae</taxon>
        <taxon>Streptophyta</taxon>
        <taxon>Embryophyta</taxon>
        <taxon>Tracheophyta</taxon>
        <taxon>Spermatophyta</taxon>
        <taxon>Magnoliopsida</taxon>
        <taxon>eudicotyledons</taxon>
        <taxon>Gunneridae</taxon>
        <taxon>Pentapetalae</taxon>
        <taxon>rosids</taxon>
        <taxon>fabids</taxon>
        <taxon>Malpighiales</taxon>
        <taxon>Rhizophoraceae</taxon>
        <taxon>Rhizophora</taxon>
    </lineage>
</organism>
<dbReference type="AlphaFoldDB" id="A0A2P2N0P8"/>
<feature type="region of interest" description="Disordered" evidence="1">
    <location>
        <begin position="1"/>
        <end position="27"/>
    </location>
</feature>
<protein>
    <submittedName>
        <fullName evidence="2">Uncharacterized protein</fullName>
    </submittedName>
</protein>
<accession>A0A2P2N0P8</accession>
<evidence type="ECO:0000313" key="2">
    <source>
        <dbReference type="EMBL" id="MBX36052.1"/>
    </source>
</evidence>
<evidence type="ECO:0000256" key="1">
    <source>
        <dbReference type="SAM" id="MobiDB-lite"/>
    </source>
</evidence>
<sequence>MRTRVNATAPKGQPPFGFQENARKNKNQELHSWKNYII</sequence>